<protein>
    <submittedName>
        <fullName evidence="1">Uncharacterized protein</fullName>
    </submittedName>
</protein>
<evidence type="ECO:0000313" key="1">
    <source>
        <dbReference type="EMBL" id="JAH81633.1"/>
    </source>
</evidence>
<reference evidence="1" key="2">
    <citation type="journal article" date="2015" name="Fish Shellfish Immunol.">
        <title>Early steps in the European eel (Anguilla anguilla)-Vibrio vulnificus interaction in the gills: Role of the RtxA13 toxin.</title>
        <authorList>
            <person name="Callol A."/>
            <person name="Pajuelo D."/>
            <person name="Ebbesson L."/>
            <person name="Teles M."/>
            <person name="MacKenzie S."/>
            <person name="Amaro C."/>
        </authorList>
    </citation>
    <scope>NUCLEOTIDE SEQUENCE</scope>
</reference>
<dbReference type="AlphaFoldDB" id="A0A0E9VWI7"/>
<proteinExistence type="predicted"/>
<name>A0A0E9VWI7_ANGAN</name>
<sequence>MVVDIRPRISKLFPQGTYCLHLLPKISNLDSSVHKTLLHMSRVQFWCTSENLLLSSLISFSQ</sequence>
<accession>A0A0E9VWI7</accession>
<organism evidence="1">
    <name type="scientific">Anguilla anguilla</name>
    <name type="common">European freshwater eel</name>
    <name type="synonym">Muraena anguilla</name>
    <dbReference type="NCBI Taxonomy" id="7936"/>
    <lineage>
        <taxon>Eukaryota</taxon>
        <taxon>Metazoa</taxon>
        <taxon>Chordata</taxon>
        <taxon>Craniata</taxon>
        <taxon>Vertebrata</taxon>
        <taxon>Euteleostomi</taxon>
        <taxon>Actinopterygii</taxon>
        <taxon>Neopterygii</taxon>
        <taxon>Teleostei</taxon>
        <taxon>Anguilliformes</taxon>
        <taxon>Anguillidae</taxon>
        <taxon>Anguilla</taxon>
    </lineage>
</organism>
<dbReference type="EMBL" id="GBXM01026944">
    <property type="protein sequence ID" value="JAH81633.1"/>
    <property type="molecule type" value="Transcribed_RNA"/>
</dbReference>
<reference evidence="1" key="1">
    <citation type="submission" date="2014-11" db="EMBL/GenBank/DDBJ databases">
        <authorList>
            <person name="Amaro Gonzalez C."/>
        </authorList>
    </citation>
    <scope>NUCLEOTIDE SEQUENCE</scope>
</reference>